<dbReference type="AlphaFoldDB" id="A0A8J7KHV5"/>
<dbReference type="RefSeq" id="WP_194563046.1">
    <property type="nucleotide sequence ID" value="NZ_JADKPV010000004.1"/>
</dbReference>
<reference evidence="1" key="1">
    <citation type="submission" date="2020-11" db="EMBL/GenBank/DDBJ databases">
        <title>Multidrug resistant novel bacterium Savagea serpentis sp. nov., isolated from the scats of a vine snake (Ahaetulla nasuta).</title>
        <authorList>
            <person name="Venkata Ramana V."/>
            <person name="Vikas Patil S."/>
            <person name="Yogita Lugani V."/>
        </authorList>
    </citation>
    <scope>NUCLEOTIDE SEQUENCE</scope>
    <source>
        <strain evidence="1">SN6</strain>
    </source>
</reference>
<name>A0A8J7KHV5_9BACL</name>
<accession>A0A8J7KHV5</accession>
<evidence type="ECO:0000313" key="2">
    <source>
        <dbReference type="Proteomes" id="UP000622653"/>
    </source>
</evidence>
<dbReference type="EMBL" id="JADKPV010000004">
    <property type="protein sequence ID" value="MBF4501568.1"/>
    <property type="molecule type" value="Genomic_DNA"/>
</dbReference>
<dbReference type="CDD" id="cd11586">
    <property type="entry name" value="VbhA_like"/>
    <property type="match status" value="1"/>
</dbReference>
<gene>
    <name evidence="1" type="ORF">IRY55_09345</name>
</gene>
<dbReference type="InterPro" id="IPR033788">
    <property type="entry name" value="VbhA-like"/>
</dbReference>
<proteinExistence type="predicted"/>
<protein>
    <submittedName>
        <fullName evidence="1">Antitoxin VbhA family protein</fullName>
    </submittedName>
</protein>
<organism evidence="1 2">
    <name type="scientific">Savagea serpentis</name>
    <dbReference type="NCBI Taxonomy" id="2785297"/>
    <lineage>
        <taxon>Bacteria</taxon>
        <taxon>Bacillati</taxon>
        <taxon>Bacillota</taxon>
        <taxon>Bacilli</taxon>
        <taxon>Bacillales</taxon>
        <taxon>Caryophanaceae</taxon>
        <taxon>Savagea</taxon>
    </lineage>
</organism>
<sequence length="64" mass="7425">MNLQTREERKASVELASARNSLGLSNRSHSEFYLHLLQRYIDGEVTLEEKGEMLKAYYMKSSKS</sequence>
<comment type="caution">
    <text evidence="1">The sequence shown here is derived from an EMBL/GenBank/DDBJ whole genome shotgun (WGS) entry which is preliminary data.</text>
</comment>
<dbReference type="Proteomes" id="UP000622653">
    <property type="component" value="Unassembled WGS sequence"/>
</dbReference>
<evidence type="ECO:0000313" key="1">
    <source>
        <dbReference type="EMBL" id="MBF4501568.1"/>
    </source>
</evidence>
<keyword evidence="2" id="KW-1185">Reference proteome</keyword>